<feature type="region of interest" description="Disordered" evidence="1">
    <location>
        <begin position="162"/>
        <end position="183"/>
    </location>
</feature>
<comment type="caution">
    <text evidence="3">The sequence shown here is derived from an EMBL/GenBank/DDBJ whole genome shotgun (WGS) entry which is preliminary data.</text>
</comment>
<feature type="compositionally biased region" description="Low complexity" evidence="1">
    <location>
        <begin position="169"/>
        <end position="183"/>
    </location>
</feature>
<accession>A0A5B7CGX6</accession>
<keyword evidence="4" id="KW-1185">Reference proteome</keyword>
<keyword evidence="2" id="KW-0812">Transmembrane</keyword>
<keyword evidence="2" id="KW-1133">Transmembrane helix</keyword>
<evidence type="ECO:0000313" key="4">
    <source>
        <dbReference type="Proteomes" id="UP000324222"/>
    </source>
</evidence>
<feature type="transmembrane region" description="Helical" evidence="2">
    <location>
        <begin position="12"/>
        <end position="32"/>
    </location>
</feature>
<dbReference type="EMBL" id="VSRR010000042">
    <property type="protein sequence ID" value="MPC08747.1"/>
    <property type="molecule type" value="Genomic_DNA"/>
</dbReference>
<evidence type="ECO:0000256" key="1">
    <source>
        <dbReference type="SAM" id="MobiDB-lite"/>
    </source>
</evidence>
<keyword evidence="2" id="KW-0472">Membrane</keyword>
<dbReference type="Proteomes" id="UP000324222">
    <property type="component" value="Unassembled WGS sequence"/>
</dbReference>
<protein>
    <submittedName>
        <fullName evidence="3">Uncharacterized protein</fullName>
    </submittedName>
</protein>
<proteinExistence type="predicted"/>
<sequence>MGVRNPAEPLSLGLFSAISTIWLPFITIRYAMFTAKEYTFLLQHGIQGDTSRNIQLGFSRGKGVHMALDGVHGYSGVVTPNVIQQIHCHHGTCEPTGLYSADGLSSRHDPQRLIGSVGAFDNLLGLHVRPEQCSVLHVRGSCNNIFNKHWYSLQATLLQPSGSTVGQPSSSEASSQSGISSHL</sequence>
<reference evidence="3 4" key="1">
    <citation type="submission" date="2019-05" db="EMBL/GenBank/DDBJ databases">
        <title>Another draft genome of Portunus trituberculatus and its Hox gene families provides insights of decapod evolution.</title>
        <authorList>
            <person name="Jeong J.-H."/>
            <person name="Song I."/>
            <person name="Kim S."/>
            <person name="Choi T."/>
            <person name="Kim D."/>
            <person name="Ryu S."/>
            <person name="Kim W."/>
        </authorList>
    </citation>
    <scope>NUCLEOTIDE SEQUENCE [LARGE SCALE GENOMIC DNA]</scope>
    <source>
        <tissue evidence="3">Muscle</tissue>
    </source>
</reference>
<organism evidence="3 4">
    <name type="scientific">Portunus trituberculatus</name>
    <name type="common">Swimming crab</name>
    <name type="synonym">Neptunus trituberculatus</name>
    <dbReference type="NCBI Taxonomy" id="210409"/>
    <lineage>
        <taxon>Eukaryota</taxon>
        <taxon>Metazoa</taxon>
        <taxon>Ecdysozoa</taxon>
        <taxon>Arthropoda</taxon>
        <taxon>Crustacea</taxon>
        <taxon>Multicrustacea</taxon>
        <taxon>Malacostraca</taxon>
        <taxon>Eumalacostraca</taxon>
        <taxon>Eucarida</taxon>
        <taxon>Decapoda</taxon>
        <taxon>Pleocyemata</taxon>
        <taxon>Brachyura</taxon>
        <taxon>Eubrachyura</taxon>
        <taxon>Portunoidea</taxon>
        <taxon>Portunidae</taxon>
        <taxon>Portuninae</taxon>
        <taxon>Portunus</taxon>
    </lineage>
</organism>
<name>A0A5B7CGX6_PORTR</name>
<evidence type="ECO:0000256" key="2">
    <source>
        <dbReference type="SAM" id="Phobius"/>
    </source>
</evidence>
<dbReference type="AlphaFoldDB" id="A0A5B7CGX6"/>
<gene>
    <name evidence="3" type="ORF">E2C01_001340</name>
</gene>
<evidence type="ECO:0000313" key="3">
    <source>
        <dbReference type="EMBL" id="MPC08747.1"/>
    </source>
</evidence>